<proteinExistence type="predicted"/>
<dbReference type="GO" id="GO:0097367">
    <property type="term" value="F:carbohydrate derivative binding"/>
    <property type="evidence" value="ECO:0007669"/>
    <property type="project" value="InterPro"/>
</dbReference>
<evidence type="ECO:0000259" key="1">
    <source>
        <dbReference type="PROSITE" id="PS51464"/>
    </source>
</evidence>
<reference evidence="3" key="1">
    <citation type="submission" date="2017-04" db="EMBL/GenBank/DDBJ databases">
        <authorList>
            <person name="Varghese N."/>
            <person name="Submissions S."/>
        </authorList>
    </citation>
    <scope>NUCLEOTIDE SEQUENCE [LARGE SCALE GENOMIC DNA]</scope>
    <source>
        <strain evidence="3">DSM 9293</strain>
    </source>
</reference>
<dbReference type="Gene3D" id="3.40.50.10490">
    <property type="entry name" value="Glucose-6-phosphate isomerase like protein, domain 1"/>
    <property type="match status" value="1"/>
</dbReference>
<keyword evidence="3" id="KW-1185">Reference proteome</keyword>
<evidence type="ECO:0000313" key="2">
    <source>
        <dbReference type="EMBL" id="SMC07922.1"/>
    </source>
</evidence>
<dbReference type="AlphaFoldDB" id="A0A1W1WNZ4"/>
<protein>
    <submittedName>
        <fullName evidence="2">D-sedoheptulose 7-phosphate isomerase</fullName>
    </submittedName>
</protein>
<dbReference type="OrthoDB" id="9781311at2"/>
<accession>A0A1W1WNZ4</accession>
<dbReference type="SUPFAM" id="SSF53697">
    <property type="entry name" value="SIS domain"/>
    <property type="match status" value="1"/>
</dbReference>
<dbReference type="GO" id="GO:1901135">
    <property type="term" value="P:carbohydrate derivative metabolic process"/>
    <property type="evidence" value="ECO:0007669"/>
    <property type="project" value="InterPro"/>
</dbReference>
<dbReference type="InterPro" id="IPR050099">
    <property type="entry name" value="SIS_GmhA/DiaA_subfam"/>
</dbReference>
<keyword evidence="2" id="KW-0413">Isomerase</keyword>
<dbReference type="InterPro" id="IPR046348">
    <property type="entry name" value="SIS_dom_sf"/>
</dbReference>
<sequence>MTHTDRYLNNVSLISQVINRDVVENMVRYLLAVRSKNGRVFFLGVGGGAAHASHAVGDFRKTAGIESYSPSDNVAEITAQINDSGWHLAFKNWLIESRLNQRDCIFVLSVGGGDDRARISTIISEAVKYAKSVEATVIGIVGRSSGVTATLADACIVVPEVDPLFITALTESFQAVILHLLVTHPDLMVNQMTWEQHKATNQRSEQEWQ</sequence>
<dbReference type="GO" id="GO:0016853">
    <property type="term" value="F:isomerase activity"/>
    <property type="evidence" value="ECO:0007669"/>
    <property type="project" value="UniProtKB-KW"/>
</dbReference>
<dbReference type="InterPro" id="IPR001347">
    <property type="entry name" value="SIS_dom"/>
</dbReference>
<dbReference type="PANTHER" id="PTHR30390">
    <property type="entry name" value="SEDOHEPTULOSE 7-PHOSPHATE ISOMERASE / DNAA INITIATOR-ASSOCIATING FACTOR FOR REPLICATION INITIATION"/>
    <property type="match status" value="1"/>
</dbReference>
<feature type="domain" description="SIS" evidence="1">
    <location>
        <begin position="30"/>
        <end position="199"/>
    </location>
</feature>
<gene>
    <name evidence="2" type="ORF">SAMN00768000_3530</name>
</gene>
<name>A0A1W1WNZ4_SULTA</name>
<dbReference type="Proteomes" id="UP000192660">
    <property type="component" value="Unassembled WGS sequence"/>
</dbReference>
<organism evidence="2 3">
    <name type="scientific">Sulfobacillus thermosulfidooxidans (strain DSM 9293 / VKM B-1269 / AT-1)</name>
    <dbReference type="NCBI Taxonomy" id="929705"/>
    <lineage>
        <taxon>Bacteria</taxon>
        <taxon>Bacillati</taxon>
        <taxon>Bacillota</taxon>
        <taxon>Clostridia</taxon>
        <taxon>Eubacteriales</taxon>
        <taxon>Clostridiales Family XVII. Incertae Sedis</taxon>
        <taxon>Sulfobacillus</taxon>
    </lineage>
</organism>
<dbReference type="PANTHER" id="PTHR30390:SF6">
    <property type="entry name" value="DNAA INITIATOR-ASSOCIATING PROTEIN DIAA"/>
    <property type="match status" value="1"/>
</dbReference>
<evidence type="ECO:0000313" key="3">
    <source>
        <dbReference type="Proteomes" id="UP000192660"/>
    </source>
</evidence>
<dbReference type="EMBL" id="FWWY01000002">
    <property type="protein sequence ID" value="SMC07922.1"/>
    <property type="molecule type" value="Genomic_DNA"/>
</dbReference>
<dbReference type="PROSITE" id="PS51464">
    <property type="entry name" value="SIS"/>
    <property type="match status" value="1"/>
</dbReference>